<comment type="caution">
    <text evidence="5">The sequence shown here is derived from an EMBL/GenBank/DDBJ whole genome shotgun (WGS) entry which is preliminary data.</text>
</comment>
<dbReference type="PANTHER" id="PTHR30408">
    <property type="entry name" value="TYPE-1 RESTRICTION ENZYME ECOKI SPECIFICITY PROTEIN"/>
    <property type="match status" value="1"/>
</dbReference>
<evidence type="ECO:0000256" key="1">
    <source>
        <dbReference type="ARBA" id="ARBA00010923"/>
    </source>
</evidence>
<evidence type="ECO:0000256" key="3">
    <source>
        <dbReference type="ARBA" id="ARBA00023125"/>
    </source>
</evidence>
<protein>
    <submittedName>
        <fullName evidence="5">Restriction endonuclease subunit S</fullName>
        <ecNumber evidence="5">3.1.21.-</ecNumber>
    </submittedName>
</protein>
<evidence type="ECO:0000313" key="6">
    <source>
        <dbReference type="Proteomes" id="UP001355653"/>
    </source>
</evidence>
<dbReference type="PANTHER" id="PTHR30408:SF12">
    <property type="entry name" value="TYPE I RESTRICTION ENZYME MJAVIII SPECIFICITY SUBUNIT"/>
    <property type="match status" value="1"/>
</dbReference>
<dbReference type="InterPro" id="IPR000055">
    <property type="entry name" value="Restrct_endonuc_typeI_TRD"/>
</dbReference>
<dbReference type="EC" id="3.1.21.-" evidence="5"/>
<organism evidence="5 6">
    <name type="scientific">Paenibacillus chondroitinus</name>
    <dbReference type="NCBI Taxonomy" id="59842"/>
    <lineage>
        <taxon>Bacteria</taxon>
        <taxon>Bacillati</taxon>
        <taxon>Bacillota</taxon>
        <taxon>Bacilli</taxon>
        <taxon>Bacillales</taxon>
        <taxon>Paenibacillaceae</taxon>
        <taxon>Paenibacillus</taxon>
    </lineage>
</organism>
<evidence type="ECO:0000259" key="4">
    <source>
        <dbReference type="Pfam" id="PF01420"/>
    </source>
</evidence>
<feature type="domain" description="Type I restriction modification DNA specificity" evidence="4">
    <location>
        <begin position="50"/>
        <end position="197"/>
    </location>
</feature>
<comment type="similarity">
    <text evidence="1">Belongs to the type-I restriction system S methylase family.</text>
</comment>
<dbReference type="Pfam" id="PF01420">
    <property type="entry name" value="Methylase_S"/>
    <property type="match status" value="2"/>
</dbReference>
<dbReference type="EMBL" id="JAROBY010000008">
    <property type="protein sequence ID" value="MEB4793174.1"/>
    <property type="molecule type" value="Genomic_DNA"/>
</dbReference>
<dbReference type="GO" id="GO:0004519">
    <property type="term" value="F:endonuclease activity"/>
    <property type="evidence" value="ECO:0007669"/>
    <property type="project" value="UniProtKB-KW"/>
</dbReference>
<evidence type="ECO:0000256" key="2">
    <source>
        <dbReference type="ARBA" id="ARBA00022747"/>
    </source>
</evidence>
<dbReference type="Proteomes" id="UP001355653">
    <property type="component" value="Unassembled WGS sequence"/>
</dbReference>
<dbReference type="RefSeq" id="WP_127452294.1">
    <property type="nucleotide sequence ID" value="NZ_JAROBY010000008.1"/>
</dbReference>
<reference evidence="5 6" key="1">
    <citation type="submission" date="2023-03" db="EMBL/GenBank/DDBJ databases">
        <title>Bacillus Genome Sequencing.</title>
        <authorList>
            <person name="Dunlap C."/>
        </authorList>
    </citation>
    <scope>NUCLEOTIDE SEQUENCE [LARGE SCALE GENOMIC DNA]</scope>
    <source>
        <strain evidence="5 6">NRS-1351</strain>
    </source>
</reference>
<dbReference type="Gene3D" id="3.90.220.20">
    <property type="entry name" value="DNA methylase specificity domains"/>
    <property type="match status" value="2"/>
</dbReference>
<feature type="domain" description="Type I restriction modification DNA specificity" evidence="4">
    <location>
        <begin position="235"/>
        <end position="406"/>
    </location>
</feature>
<dbReference type="InterPro" id="IPR044946">
    <property type="entry name" value="Restrct_endonuc_typeI_TRD_sf"/>
</dbReference>
<name>A0ABU6D626_9BACL</name>
<dbReference type="CDD" id="cd17278">
    <property type="entry name" value="RMtype1_S_LdeBORF1052P-TRD2-CR2"/>
    <property type="match status" value="1"/>
</dbReference>
<keyword evidence="3" id="KW-0238">DNA-binding</keyword>
<gene>
    <name evidence="5" type="ORF">P5G65_04650</name>
</gene>
<proteinExistence type="inferred from homology"/>
<keyword evidence="5" id="KW-0540">Nuclease</keyword>
<dbReference type="SUPFAM" id="SSF116734">
    <property type="entry name" value="DNA methylase specificity domain"/>
    <property type="match status" value="2"/>
</dbReference>
<keyword evidence="5" id="KW-0378">Hydrolase</keyword>
<evidence type="ECO:0000313" key="5">
    <source>
        <dbReference type="EMBL" id="MEB4793174.1"/>
    </source>
</evidence>
<accession>A0ABU6D626</accession>
<keyword evidence="2" id="KW-0680">Restriction system</keyword>
<keyword evidence="6" id="KW-1185">Reference proteome</keyword>
<dbReference type="GO" id="GO:0016787">
    <property type="term" value="F:hydrolase activity"/>
    <property type="evidence" value="ECO:0007669"/>
    <property type="project" value="UniProtKB-KW"/>
</dbReference>
<sequence length="546" mass="62729">MAKGKKQSISAEKLLEQALVPEYEQQYNVPENWLWVTGRTAFGNMESTKPSGDFFKYIDIDAIDNKNQRVLEPKIIAVEEAPSRASRKVNEGDTLFSLVRPYLRNIAYIDSFHSDCIASTGFYVCHPNKMYNPRYIYYLMTSEYVVNGLNAYMKGDNSPSIRKDDIENFAYPLPPIAEQQRIVDRIESLFVKLDQAKERIQSALDSFETRKSAILHQAFTGALTAKWRQGLGLGMDSWEKKKLRDLANFRAGYAFDSNSFTPKGYQVVRMGNLYNGKLDLDRNPVFVNPDILDDSVFKKSLIKTGDILLTLTGTKYKRDYGYAVMINEDKMLLLNQRIVALTPNQTDPNFLLYYLRSDLFRNVFFSNETGGVNQGNVSSKFVESIEIPYPTPLEQQKIVSILVEVLGKENKVKELIDVIDQIDLMKKAILARAFRGELGTNDPIEEVRLELILESVGKENKSKITTKNPSFTQKQIDTDLVQLLIKANRRLRPEEFWEKSGISDPLRFYRELKICIEHGFVNELFEQEVTFLEVTSEGKQYMDRKV</sequence>
<dbReference type="InterPro" id="IPR052021">
    <property type="entry name" value="Type-I_RS_S_subunit"/>
</dbReference>
<keyword evidence="5" id="KW-0255">Endonuclease</keyword>